<dbReference type="EMBL" id="JBJQOH010000003">
    <property type="protein sequence ID" value="KAL3693515.1"/>
    <property type="molecule type" value="Genomic_DNA"/>
</dbReference>
<accession>A0ABD3HTV9</accession>
<keyword evidence="2" id="KW-1185">Reference proteome</keyword>
<proteinExistence type="predicted"/>
<comment type="caution">
    <text evidence="1">The sequence shown here is derived from an EMBL/GenBank/DDBJ whole genome shotgun (WGS) entry which is preliminary data.</text>
</comment>
<evidence type="ECO:0000313" key="2">
    <source>
        <dbReference type="Proteomes" id="UP001633002"/>
    </source>
</evidence>
<protein>
    <submittedName>
        <fullName evidence="1">Uncharacterized protein</fullName>
    </submittedName>
</protein>
<organism evidence="1 2">
    <name type="scientific">Riccia sorocarpa</name>
    <dbReference type="NCBI Taxonomy" id="122646"/>
    <lineage>
        <taxon>Eukaryota</taxon>
        <taxon>Viridiplantae</taxon>
        <taxon>Streptophyta</taxon>
        <taxon>Embryophyta</taxon>
        <taxon>Marchantiophyta</taxon>
        <taxon>Marchantiopsida</taxon>
        <taxon>Marchantiidae</taxon>
        <taxon>Marchantiales</taxon>
        <taxon>Ricciaceae</taxon>
        <taxon>Riccia</taxon>
    </lineage>
</organism>
<name>A0ABD3HTV9_9MARC</name>
<gene>
    <name evidence="1" type="ORF">R1sor_007166</name>
</gene>
<sequence length="135" mass="15127">MIKTALRLARSPIKLFFMWSGPTEGEMQSMRGTARTQATGHEDHLISAMQRVTLNRGSDQTNSAVQVKISRKEGTRTIRKIIDRGILTYYFKGEPAIGPFRSWALNNWGRKFNVQIESVQEAGAKSILTVLSSAE</sequence>
<dbReference type="Proteomes" id="UP001633002">
    <property type="component" value="Unassembled WGS sequence"/>
</dbReference>
<evidence type="ECO:0000313" key="1">
    <source>
        <dbReference type="EMBL" id="KAL3693515.1"/>
    </source>
</evidence>
<dbReference type="AlphaFoldDB" id="A0ABD3HTV9"/>
<reference evidence="1 2" key="1">
    <citation type="submission" date="2024-09" db="EMBL/GenBank/DDBJ databases">
        <title>Chromosome-scale assembly of Riccia sorocarpa.</title>
        <authorList>
            <person name="Paukszto L."/>
        </authorList>
    </citation>
    <scope>NUCLEOTIDE SEQUENCE [LARGE SCALE GENOMIC DNA]</scope>
    <source>
        <strain evidence="1">LP-2024</strain>
        <tissue evidence="1">Aerial parts of the thallus</tissue>
    </source>
</reference>